<proteinExistence type="predicted"/>
<accession>A0A6V6Y3Y8</accession>
<comment type="caution">
    <text evidence="1">The sequence shown here is derived from an EMBL/GenBank/DDBJ whole genome shotgun (WGS) entry which is preliminary data.</text>
</comment>
<dbReference type="AlphaFoldDB" id="A0A6V6Y3Y8"/>
<protein>
    <submittedName>
        <fullName evidence="1">Uncharacterized protein</fullName>
    </submittedName>
</protein>
<gene>
    <name evidence="1" type="ORF">PEPNEM18_01057</name>
</gene>
<organism evidence="1 2">
    <name type="scientific">Aedoeadaptatus nemausensis</name>
    <dbReference type="NCBI Taxonomy" id="2582829"/>
    <lineage>
        <taxon>Bacteria</taxon>
        <taxon>Bacillati</taxon>
        <taxon>Bacillota</taxon>
        <taxon>Tissierellia</taxon>
        <taxon>Tissierellales</taxon>
        <taxon>Peptoniphilaceae</taxon>
        <taxon>Aedoeadaptatus</taxon>
    </lineage>
</organism>
<sequence>MKLSEYYEMVRETQGVNWDFTYTTEKTKIAGWYSATLKGTVLSDNGMTCEVTIDTERVHRSDERDKIINGFIELMNTPPEEWCKPKRYIFPLPGLTTTDGEQQYLTQEGKHWFACRRNKDLRQTWKEEHIKWIPEEYRHLKVEVRDV</sequence>
<reference evidence="1 2" key="1">
    <citation type="submission" date="2020-06" db="EMBL/GenBank/DDBJ databases">
        <authorList>
            <person name="Criscuolo A."/>
        </authorList>
    </citation>
    <scope>NUCLEOTIDE SEQUENCE [LARGE SCALE GENOMIC DNA]</scope>
    <source>
        <strain evidence="1">1804121828</strain>
    </source>
</reference>
<evidence type="ECO:0000313" key="1">
    <source>
        <dbReference type="EMBL" id="CAC9931719.1"/>
    </source>
</evidence>
<evidence type="ECO:0000313" key="2">
    <source>
        <dbReference type="Proteomes" id="UP000586454"/>
    </source>
</evidence>
<dbReference type="RefSeq" id="WP_180499984.1">
    <property type="nucleotide sequence ID" value="NZ_CAIJCS010000019.1"/>
</dbReference>
<keyword evidence="2" id="KW-1185">Reference proteome</keyword>
<dbReference type="Proteomes" id="UP000586454">
    <property type="component" value="Unassembled WGS sequence"/>
</dbReference>
<name>A0A6V6Y3Y8_9FIRM</name>
<dbReference type="EMBL" id="CAIJCS010000019">
    <property type="protein sequence ID" value="CAC9931719.1"/>
    <property type="molecule type" value="Genomic_DNA"/>
</dbReference>